<proteinExistence type="predicted"/>
<sequence length="91" mass="10544">MEVYKPLLCFKHRPWRGTSSYDLITSSLYAQIDMQPARLETRMSWMLMDKVQIERELPNQPLEMAIDNRTVLGGDARGVIRPARVRPSPLT</sequence>
<evidence type="ECO:0000313" key="1">
    <source>
        <dbReference type="EMBL" id="CAG8723286.1"/>
    </source>
</evidence>
<dbReference type="Proteomes" id="UP000789525">
    <property type="component" value="Unassembled WGS sequence"/>
</dbReference>
<evidence type="ECO:0000313" key="2">
    <source>
        <dbReference type="Proteomes" id="UP000789525"/>
    </source>
</evidence>
<feature type="non-terminal residue" evidence="1">
    <location>
        <position position="91"/>
    </location>
</feature>
<gene>
    <name evidence="1" type="ORF">ACOLOM_LOCUS11234</name>
</gene>
<comment type="caution">
    <text evidence="1">The sequence shown here is derived from an EMBL/GenBank/DDBJ whole genome shotgun (WGS) entry which is preliminary data.</text>
</comment>
<organism evidence="1 2">
    <name type="scientific">Acaulospora colombiana</name>
    <dbReference type="NCBI Taxonomy" id="27376"/>
    <lineage>
        <taxon>Eukaryota</taxon>
        <taxon>Fungi</taxon>
        <taxon>Fungi incertae sedis</taxon>
        <taxon>Mucoromycota</taxon>
        <taxon>Glomeromycotina</taxon>
        <taxon>Glomeromycetes</taxon>
        <taxon>Diversisporales</taxon>
        <taxon>Acaulosporaceae</taxon>
        <taxon>Acaulospora</taxon>
    </lineage>
</organism>
<name>A0ACA9PUY4_9GLOM</name>
<accession>A0ACA9PUY4</accession>
<protein>
    <submittedName>
        <fullName evidence="1">3628_t:CDS:1</fullName>
    </submittedName>
</protein>
<dbReference type="EMBL" id="CAJVPT010039623">
    <property type="protein sequence ID" value="CAG8723286.1"/>
    <property type="molecule type" value="Genomic_DNA"/>
</dbReference>
<reference evidence="1" key="1">
    <citation type="submission" date="2021-06" db="EMBL/GenBank/DDBJ databases">
        <authorList>
            <person name="Kallberg Y."/>
            <person name="Tangrot J."/>
            <person name="Rosling A."/>
        </authorList>
    </citation>
    <scope>NUCLEOTIDE SEQUENCE</scope>
    <source>
        <strain evidence="1">CL356</strain>
    </source>
</reference>
<keyword evidence="2" id="KW-1185">Reference proteome</keyword>